<protein>
    <submittedName>
        <fullName evidence="1">Uncharacterized protein</fullName>
    </submittedName>
</protein>
<gene>
    <name evidence="1" type="ORF">K4L44_07245</name>
</gene>
<evidence type="ECO:0000313" key="2">
    <source>
        <dbReference type="Proteomes" id="UP000826212"/>
    </source>
</evidence>
<sequence>MYTKCPTQIEVFVFESELIELDVIHHPYLMCYFFIRDTMNIEKGPPGWLYGFRVINREFIRYKQKEFS</sequence>
<accession>A0AC61NQ02</accession>
<dbReference type="EMBL" id="CP081303">
    <property type="protein sequence ID" value="QZE15619.1"/>
    <property type="molecule type" value="Genomic_DNA"/>
</dbReference>
<reference evidence="1" key="1">
    <citation type="submission" date="2021-08" db="EMBL/GenBank/DDBJ databases">
        <title>Novel anaerobic bacterium isolated from sea squirt in East Sea, Republic of Korea.</title>
        <authorList>
            <person name="Nguyen T.H."/>
            <person name="Li Z."/>
            <person name="Lee Y.-J."/>
            <person name="Ko J."/>
            <person name="Kim S.-G."/>
        </authorList>
    </citation>
    <scope>NUCLEOTIDE SEQUENCE</scope>
    <source>
        <strain evidence="1">KCTC 25031</strain>
    </source>
</reference>
<organism evidence="1 2">
    <name type="scientific">Halosquirtibacter laminarini</name>
    <dbReference type="NCBI Taxonomy" id="3374600"/>
    <lineage>
        <taxon>Bacteria</taxon>
        <taxon>Pseudomonadati</taxon>
        <taxon>Bacteroidota</taxon>
        <taxon>Bacteroidia</taxon>
        <taxon>Marinilabiliales</taxon>
        <taxon>Prolixibacteraceae</taxon>
        <taxon>Halosquirtibacter</taxon>
    </lineage>
</organism>
<keyword evidence="2" id="KW-1185">Reference proteome</keyword>
<evidence type="ECO:0000313" key="1">
    <source>
        <dbReference type="EMBL" id="QZE15619.1"/>
    </source>
</evidence>
<proteinExistence type="predicted"/>
<dbReference type="Proteomes" id="UP000826212">
    <property type="component" value="Chromosome"/>
</dbReference>
<name>A0AC61NQ02_9BACT</name>